<name>V9E5S7_PHYNI</name>
<feature type="compositionally biased region" description="Polar residues" evidence="1">
    <location>
        <begin position="152"/>
        <end position="176"/>
    </location>
</feature>
<dbReference type="AlphaFoldDB" id="V9E5S7"/>
<feature type="region of interest" description="Disordered" evidence="1">
    <location>
        <begin position="84"/>
        <end position="216"/>
    </location>
</feature>
<proteinExistence type="predicted"/>
<keyword evidence="3" id="KW-1185">Reference proteome</keyword>
<reference evidence="2 3" key="1">
    <citation type="submission" date="2013-11" db="EMBL/GenBank/DDBJ databases">
        <title>The Genome Sequence of Phytophthora parasitica P1569.</title>
        <authorList>
            <consortium name="The Broad Institute Genomics Platform"/>
            <person name="Russ C."/>
            <person name="Tyler B."/>
            <person name="Panabieres F."/>
            <person name="Shan W."/>
            <person name="Tripathy S."/>
            <person name="Grunwald N."/>
            <person name="Machado M."/>
            <person name="Johnson C.S."/>
            <person name="Arredondo F."/>
            <person name="Hong C."/>
            <person name="Coffey M."/>
            <person name="Young S.K."/>
            <person name="Zeng Q."/>
            <person name="Gargeya S."/>
            <person name="Fitzgerald M."/>
            <person name="Abouelleil A."/>
            <person name="Alvarado L."/>
            <person name="Chapman S.B."/>
            <person name="Gainer-Dewar J."/>
            <person name="Goldberg J."/>
            <person name="Griggs A."/>
            <person name="Gujja S."/>
            <person name="Hansen M."/>
            <person name="Howarth C."/>
            <person name="Imamovic A."/>
            <person name="Ireland A."/>
            <person name="Larimer J."/>
            <person name="McCowan C."/>
            <person name="Murphy C."/>
            <person name="Pearson M."/>
            <person name="Poon T.W."/>
            <person name="Priest M."/>
            <person name="Roberts A."/>
            <person name="Saif S."/>
            <person name="Shea T."/>
            <person name="Sykes S."/>
            <person name="Wortman J."/>
            <person name="Nusbaum C."/>
            <person name="Birren B."/>
        </authorList>
    </citation>
    <scope>NUCLEOTIDE SEQUENCE [LARGE SCALE GENOMIC DNA]</scope>
    <source>
        <strain evidence="2 3">P1569</strain>
    </source>
</reference>
<evidence type="ECO:0000313" key="2">
    <source>
        <dbReference type="EMBL" id="ETI34424.1"/>
    </source>
</evidence>
<feature type="region of interest" description="Disordered" evidence="1">
    <location>
        <begin position="682"/>
        <end position="724"/>
    </location>
</feature>
<dbReference type="HOGENOM" id="CLU_382422_0_0_1"/>
<dbReference type="OrthoDB" id="129364at2759"/>
<feature type="compositionally biased region" description="Polar residues" evidence="1">
    <location>
        <begin position="111"/>
        <end position="121"/>
    </location>
</feature>
<evidence type="ECO:0000313" key="3">
    <source>
        <dbReference type="Proteomes" id="UP000018721"/>
    </source>
</evidence>
<organism evidence="2 3">
    <name type="scientific">Phytophthora nicotianae P1569</name>
    <dbReference type="NCBI Taxonomy" id="1317065"/>
    <lineage>
        <taxon>Eukaryota</taxon>
        <taxon>Sar</taxon>
        <taxon>Stramenopiles</taxon>
        <taxon>Oomycota</taxon>
        <taxon>Peronosporomycetes</taxon>
        <taxon>Peronosporales</taxon>
        <taxon>Peronosporaceae</taxon>
        <taxon>Phytophthora</taxon>
    </lineage>
</organism>
<comment type="caution">
    <text evidence="2">The sequence shown here is derived from an EMBL/GenBank/DDBJ whole genome shotgun (WGS) entry which is preliminary data.</text>
</comment>
<feature type="compositionally biased region" description="Polar residues" evidence="1">
    <location>
        <begin position="537"/>
        <end position="562"/>
    </location>
</feature>
<gene>
    <name evidence="2" type="ORF">F443_19079</name>
</gene>
<feature type="region of interest" description="Disordered" evidence="1">
    <location>
        <begin position="258"/>
        <end position="278"/>
    </location>
</feature>
<dbReference type="Proteomes" id="UP000018721">
    <property type="component" value="Unassembled WGS sequence"/>
</dbReference>
<sequence length="724" mass="78436">MRTVDLWTDTVDPEDYISLLYCITHCLTYLRNERHVLKSLEDVSNVDILEKSKGVTLEVIKQDLQRELTSEAFKYYRDQIKIATKTPHNAEQGSNERTSSRRQSRSKQRGNENFSRTQSRGPNEPSSPRRQSHSQQGDSRSSSRSHLRGANDSGNTPRRQSLSQQGGNERPSVSQSSDRKHSLSRSDERDGTVRKNSGSTPQPRQNRSSSGAFGQNAPRHKFSVQVNTNALNLTAAISGSGSANAGPPLLTPQNHPTEVIPVSPPRRPTGLQRATSPNMFSRGGGVVLNIGMMDGMMISKSIADGKPGVTVSTSEMAAFPRRRSRSASNSSQHRRDQIMQAVHGKNDSPREPSGLHVSHIEASGSTLRTGSEDPNAPGLLLTPGAAGSGTTREPFTVRAAAVAEAAANMAVSAADTNSQHTFSSQRTLRQLQQHMSQSDSDGTEQLKNTHSNVYTNNSSLTAPLVTIISSKTPMPREVPSINKINLQLHEMQATRTPHEGRPGVSVSSPRVSNAISAQAIGIFISSHQQPAKPPISPRSTLLGSILSNDHQPPRNPTNLQQHQPDESQLLAATEPVPVPATAMSLTISGKPAAPYFSVESVDQHPSKLKTEKSPVLLKEGSIAHIFNGVTRASPPKDDLKALLSPRYVVSEPVVSYHSTPISTLKQSSVQPPGSTRALVGIKTSPRVRHHPSSLANGPARSYLQQHRQQRPSELQELVIAPKLG</sequence>
<dbReference type="EMBL" id="ANIZ01003329">
    <property type="protein sequence ID" value="ETI34424.1"/>
    <property type="molecule type" value="Genomic_DNA"/>
</dbReference>
<feature type="compositionally biased region" description="Low complexity" evidence="1">
    <location>
        <begin position="126"/>
        <end position="144"/>
    </location>
</feature>
<feature type="compositionally biased region" description="Basic and acidic residues" evidence="1">
    <location>
        <begin position="177"/>
        <end position="193"/>
    </location>
</feature>
<feature type="compositionally biased region" description="Polar residues" evidence="1">
    <location>
        <begin position="194"/>
        <end position="213"/>
    </location>
</feature>
<protein>
    <submittedName>
        <fullName evidence="2">Uncharacterized protein</fullName>
    </submittedName>
</protein>
<evidence type="ECO:0000256" key="1">
    <source>
        <dbReference type="SAM" id="MobiDB-lite"/>
    </source>
</evidence>
<feature type="region of interest" description="Disordered" evidence="1">
    <location>
        <begin position="527"/>
        <end position="564"/>
    </location>
</feature>
<accession>V9E5S7</accession>
<feature type="region of interest" description="Disordered" evidence="1">
    <location>
        <begin position="365"/>
        <end position="391"/>
    </location>
</feature>